<feature type="transmembrane region" description="Helical" evidence="1">
    <location>
        <begin position="150"/>
        <end position="173"/>
    </location>
</feature>
<dbReference type="Proteomes" id="UP000751190">
    <property type="component" value="Unassembled WGS sequence"/>
</dbReference>
<feature type="signal peptide" evidence="2">
    <location>
        <begin position="1"/>
        <end position="18"/>
    </location>
</feature>
<dbReference type="OMA" id="DWDERAS"/>
<sequence>MGGRAIVVLALLARSADALGRPSVQRRAAPRAQLHASLDLTCGADLAVFCLWGSPVPAAISVLLAARERARGDGGGATAAAPSAARDAMDGAGRNMLWAFPSFGLLLREPCEPAGMPRWQRAVLLLNTWAAIAWYLRYKWLIEDELRERTGDGLGGAAVVTPFALGLAAGVAGELLGSSLERSLVGELDSFSAAFWAGFAWIYVCQFWLYTRVNRLYTERGDAPPLSAWGLLLPGYNLLTGVRQVHFLAAFEAEARRVEPPDDPFCAAFPFATKPELGFVELLTQPAVWYDWDERASRS</sequence>
<name>A0A8J6CF83_DIALT</name>
<keyword evidence="1" id="KW-0812">Transmembrane</keyword>
<gene>
    <name evidence="3" type="ORF">KFE25_002675</name>
</gene>
<evidence type="ECO:0000313" key="4">
    <source>
        <dbReference type="Proteomes" id="UP000751190"/>
    </source>
</evidence>
<keyword evidence="1" id="KW-1133">Transmembrane helix</keyword>
<accession>A0A8J6CF83</accession>
<keyword evidence="1" id="KW-0472">Membrane</keyword>
<keyword evidence="4" id="KW-1185">Reference proteome</keyword>
<feature type="transmembrane region" description="Helical" evidence="1">
    <location>
        <begin position="193"/>
        <end position="210"/>
    </location>
</feature>
<organism evidence="3 4">
    <name type="scientific">Diacronema lutheri</name>
    <name type="common">Unicellular marine alga</name>
    <name type="synonym">Monochrysis lutheri</name>
    <dbReference type="NCBI Taxonomy" id="2081491"/>
    <lineage>
        <taxon>Eukaryota</taxon>
        <taxon>Haptista</taxon>
        <taxon>Haptophyta</taxon>
        <taxon>Pavlovophyceae</taxon>
        <taxon>Pavlovales</taxon>
        <taxon>Pavlovaceae</taxon>
        <taxon>Diacronema</taxon>
    </lineage>
</organism>
<dbReference type="EMBL" id="JAGTXO010000010">
    <property type="protein sequence ID" value="KAG8465368.1"/>
    <property type="molecule type" value="Genomic_DNA"/>
</dbReference>
<dbReference type="OrthoDB" id="40111at2759"/>
<reference evidence="3" key="1">
    <citation type="submission" date="2021-05" db="EMBL/GenBank/DDBJ databases">
        <title>The genome of the haptophyte Pavlova lutheri (Diacronema luteri, Pavlovales) - a model for lipid biosynthesis in eukaryotic algae.</title>
        <authorList>
            <person name="Hulatt C.J."/>
            <person name="Posewitz M.C."/>
        </authorList>
    </citation>
    <scope>NUCLEOTIDE SEQUENCE</scope>
    <source>
        <strain evidence="3">NIVA-4/92</strain>
    </source>
</reference>
<comment type="caution">
    <text evidence="3">The sequence shown here is derived from an EMBL/GenBank/DDBJ whole genome shotgun (WGS) entry which is preliminary data.</text>
</comment>
<evidence type="ECO:0000256" key="2">
    <source>
        <dbReference type="SAM" id="SignalP"/>
    </source>
</evidence>
<evidence type="ECO:0000313" key="3">
    <source>
        <dbReference type="EMBL" id="KAG8465368.1"/>
    </source>
</evidence>
<dbReference type="AlphaFoldDB" id="A0A8J6CF83"/>
<protein>
    <submittedName>
        <fullName evidence="3">Uncharacterized protein</fullName>
    </submittedName>
</protein>
<keyword evidence="2" id="KW-0732">Signal</keyword>
<feature type="chain" id="PRO_5035255632" evidence="2">
    <location>
        <begin position="19"/>
        <end position="299"/>
    </location>
</feature>
<evidence type="ECO:0000256" key="1">
    <source>
        <dbReference type="SAM" id="Phobius"/>
    </source>
</evidence>
<proteinExistence type="predicted"/>